<evidence type="ECO:0000313" key="8">
    <source>
        <dbReference type="EMBL" id="SSA34080.1"/>
    </source>
</evidence>
<keyword evidence="5" id="KW-0378">Hydrolase</keyword>
<dbReference type="InterPro" id="IPR023214">
    <property type="entry name" value="HAD_sf"/>
</dbReference>
<evidence type="ECO:0000313" key="9">
    <source>
        <dbReference type="Proteomes" id="UP000250028"/>
    </source>
</evidence>
<dbReference type="GO" id="GO:0016791">
    <property type="term" value="F:phosphatase activity"/>
    <property type="evidence" value="ECO:0007669"/>
    <property type="project" value="InterPro"/>
</dbReference>
<name>A0A2Y8ZP22_9MICO</name>
<dbReference type="PANTHER" id="PTHR42891:SF1">
    <property type="entry name" value="D-GLYCERO-BETA-D-MANNO-HEPTOSE-1,7-BISPHOSPHATE 7-PHOSPHATASE"/>
    <property type="match status" value="1"/>
</dbReference>
<dbReference type="Pfam" id="PF13242">
    <property type="entry name" value="Hydrolase_like"/>
    <property type="match status" value="1"/>
</dbReference>
<dbReference type="GO" id="GO:0046872">
    <property type="term" value="F:metal ion binding"/>
    <property type="evidence" value="ECO:0007669"/>
    <property type="project" value="UniProtKB-KW"/>
</dbReference>
<evidence type="ECO:0000256" key="1">
    <source>
        <dbReference type="ARBA" id="ARBA00004496"/>
    </source>
</evidence>
<protein>
    <recommendedName>
        <fullName evidence="7">D,D-heptose 1,7-bisphosphate phosphatase</fullName>
    </recommendedName>
</protein>
<evidence type="ECO:0000256" key="7">
    <source>
        <dbReference type="ARBA" id="ARBA00031828"/>
    </source>
</evidence>
<dbReference type="SUPFAM" id="SSF56784">
    <property type="entry name" value="HAD-like"/>
    <property type="match status" value="1"/>
</dbReference>
<gene>
    <name evidence="8" type="ORF">SAMN04489750_1381</name>
</gene>
<dbReference type="EMBL" id="UESZ01000001">
    <property type="protein sequence ID" value="SSA34080.1"/>
    <property type="molecule type" value="Genomic_DNA"/>
</dbReference>
<dbReference type="Proteomes" id="UP000250028">
    <property type="component" value="Unassembled WGS sequence"/>
</dbReference>
<evidence type="ECO:0000256" key="6">
    <source>
        <dbReference type="ARBA" id="ARBA00023277"/>
    </source>
</evidence>
<dbReference type="Gene3D" id="3.40.50.1000">
    <property type="entry name" value="HAD superfamily/HAD-like"/>
    <property type="match status" value="1"/>
</dbReference>
<comment type="similarity">
    <text evidence="2">Belongs to the GmhB family.</text>
</comment>
<accession>A0A2Y8ZP22</accession>
<proteinExistence type="inferred from homology"/>
<dbReference type="InterPro" id="IPR006549">
    <property type="entry name" value="HAD-SF_hydro_IIIA"/>
</dbReference>
<dbReference type="InterPro" id="IPR006543">
    <property type="entry name" value="Histidinol-phos"/>
</dbReference>
<dbReference type="InterPro" id="IPR036412">
    <property type="entry name" value="HAD-like_sf"/>
</dbReference>
<dbReference type="GO" id="GO:0005975">
    <property type="term" value="P:carbohydrate metabolic process"/>
    <property type="evidence" value="ECO:0007669"/>
    <property type="project" value="InterPro"/>
</dbReference>
<organism evidence="8 9">
    <name type="scientific">Branchiibius hedensis</name>
    <dbReference type="NCBI Taxonomy" id="672460"/>
    <lineage>
        <taxon>Bacteria</taxon>
        <taxon>Bacillati</taxon>
        <taxon>Actinomycetota</taxon>
        <taxon>Actinomycetes</taxon>
        <taxon>Micrococcales</taxon>
        <taxon>Dermacoccaceae</taxon>
        <taxon>Branchiibius</taxon>
    </lineage>
</organism>
<keyword evidence="6" id="KW-0119">Carbohydrate metabolism</keyword>
<dbReference type="AlphaFoldDB" id="A0A2Y8ZP22"/>
<dbReference type="NCBIfam" id="TIGR01662">
    <property type="entry name" value="HAD-SF-IIIA"/>
    <property type="match status" value="1"/>
</dbReference>
<evidence type="ECO:0000256" key="2">
    <source>
        <dbReference type="ARBA" id="ARBA00005628"/>
    </source>
</evidence>
<dbReference type="RefSeq" id="WP_170119765.1">
    <property type="nucleotide sequence ID" value="NZ_QGDN01000001.1"/>
</dbReference>
<dbReference type="GO" id="GO:0005737">
    <property type="term" value="C:cytoplasm"/>
    <property type="evidence" value="ECO:0007669"/>
    <property type="project" value="UniProtKB-SubCell"/>
</dbReference>
<keyword evidence="4" id="KW-0479">Metal-binding</keyword>
<evidence type="ECO:0000256" key="4">
    <source>
        <dbReference type="ARBA" id="ARBA00022723"/>
    </source>
</evidence>
<dbReference type="InterPro" id="IPR004446">
    <property type="entry name" value="Heptose_bisP_phosphatase"/>
</dbReference>
<evidence type="ECO:0000256" key="3">
    <source>
        <dbReference type="ARBA" id="ARBA00022490"/>
    </source>
</evidence>
<reference evidence="9" key="1">
    <citation type="submission" date="2016-10" db="EMBL/GenBank/DDBJ databases">
        <authorList>
            <person name="Varghese N."/>
            <person name="Submissions S."/>
        </authorList>
    </citation>
    <scope>NUCLEOTIDE SEQUENCE [LARGE SCALE GENOMIC DNA]</scope>
    <source>
        <strain evidence="9">DSM 22951</strain>
    </source>
</reference>
<keyword evidence="9" id="KW-1185">Reference proteome</keyword>
<dbReference type="PANTHER" id="PTHR42891">
    <property type="entry name" value="D-GLYCERO-BETA-D-MANNO-HEPTOSE-1,7-BISPHOSPHATE 7-PHOSPHATASE"/>
    <property type="match status" value="1"/>
</dbReference>
<keyword evidence="3" id="KW-0963">Cytoplasm</keyword>
<sequence>MSLSDAELLGRGTDLIAPASPGAPYDLVFLDRDGTLNEHRPGYVDRPGDLILLPHAVAAVRAFNDAGARVVLVTNQRGIATGVLHEADLLAVQRELVRQLAAGGAHLDAVQLCPHEQATCACRKPAPGLLLTALNRAPWADPAHCVLFGDQDSDLRAARAAGVRGVRVGPAGLAVPSVRGRGSRAL</sequence>
<comment type="subcellular location">
    <subcellularLocation>
        <location evidence="1">Cytoplasm</location>
    </subcellularLocation>
</comment>
<evidence type="ECO:0000256" key="5">
    <source>
        <dbReference type="ARBA" id="ARBA00022801"/>
    </source>
</evidence>
<dbReference type="NCBIfam" id="TIGR01656">
    <property type="entry name" value="Histidinol-ppas"/>
    <property type="match status" value="1"/>
</dbReference>